<dbReference type="Proteomes" id="UP000319828">
    <property type="component" value="Unassembled WGS sequence"/>
</dbReference>
<evidence type="ECO:0008006" key="3">
    <source>
        <dbReference type="Google" id="ProtNLM"/>
    </source>
</evidence>
<protein>
    <recommendedName>
        <fullName evidence="3">DUF4365 domain-containing protein</fullName>
    </recommendedName>
</protein>
<name>A0A557P7X1_9VIBR</name>
<sequence length="510" mass="57896">MVKVNLGKLGETDFVRWCTQAGLITNSSNDEDVAGWDYLVEFPTEHHSNAPKDRVTIPFECKVQVKATQRKDKRLGIKLSVLQRLVNYNYPAFILFLEYDSDIQPTIENAYLVHISDNIIKRTLKKLRENDLLDSPKELNKIKISISYNATHQLSNLSGDALRKVIERLSGKCVNAYIENKQSLRNNAGYEDGGITMTCTFGRDNFNKQHFIEMSLGLRESIDVDKFIVKDERFSLKNDKFLISESEVGKLTIRSESTTKCKIRIKTSKYSPAISFDAELITLPINPLLHNDEKVLLLKTALFTFVLEGLKVGTNTYKILFTLHQNCEVNEILSMLKVFSRTEERLIMEVEGLIETTVKFNIGLNMTEPYKQEFVQGLESILNTFEIDRTTEANFNQIICQEQNIVLINSFLKNDIENGCIDTKEPIPGNPKGFVFLQAMFINLGKVIVGGMFGLHANKQSGTKFAIVRAELVQPICSYESISDVELTALYETCEAHFDEEGILVVTSHE</sequence>
<proteinExistence type="predicted"/>
<dbReference type="AlphaFoldDB" id="A0A557P7X1"/>
<gene>
    <name evidence="1" type="ORF">FOF44_08685</name>
</gene>
<evidence type="ECO:0000313" key="1">
    <source>
        <dbReference type="EMBL" id="TVO36753.1"/>
    </source>
</evidence>
<dbReference type="OrthoDB" id="6878627at2"/>
<organism evidence="1 2">
    <name type="scientific">Vibrio algivorus</name>
    <dbReference type="NCBI Taxonomy" id="1667024"/>
    <lineage>
        <taxon>Bacteria</taxon>
        <taxon>Pseudomonadati</taxon>
        <taxon>Pseudomonadota</taxon>
        <taxon>Gammaproteobacteria</taxon>
        <taxon>Vibrionales</taxon>
        <taxon>Vibrionaceae</taxon>
        <taxon>Vibrio</taxon>
    </lineage>
</organism>
<accession>A0A557P7X1</accession>
<dbReference type="EMBL" id="VMKJ01000014">
    <property type="protein sequence ID" value="TVO36753.1"/>
    <property type="molecule type" value="Genomic_DNA"/>
</dbReference>
<comment type="caution">
    <text evidence="1">The sequence shown here is derived from an EMBL/GenBank/DDBJ whole genome shotgun (WGS) entry which is preliminary data.</text>
</comment>
<evidence type="ECO:0000313" key="2">
    <source>
        <dbReference type="Proteomes" id="UP000319828"/>
    </source>
</evidence>
<dbReference type="RefSeq" id="WP_144388096.1">
    <property type="nucleotide sequence ID" value="NZ_CANNCB010000021.1"/>
</dbReference>
<reference evidence="1 2" key="1">
    <citation type="submission" date="2019-07" db="EMBL/GenBank/DDBJ databases">
        <title>The draft genome sequence of Vibrio algivorus M1486.</title>
        <authorList>
            <person name="Meng X."/>
        </authorList>
    </citation>
    <scope>NUCLEOTIDE SEQUENCE [LARGE SCALE GENOMIC DNA]</scope>
    <source>
        <strain evidence="1 2">M1486</strain>
    </source>
</reference>